<keyword evidence="2" id="KW-1185">Reference proteome</keyword>
<evidence type="ECO:0000313" key="2">
    <source>
        <dbReference type="Proteomes" id="UP000799118"/>
    </source>
</evidence>
<dbReference type="EMBL" id="ML769501">
    <property type="protein sequence ID" value="KAE9397166.1"/>
    <property type="molecule type" value="Genomic_DNA"/>
</dbReference>
<accession>A0A6A4HGS3</accession>
<dbReference type="Gene3D" id="3.60.130.30">
    <property type="match status" value="1"/>
</dbReference>
<dbReference type="Proteomes" id="UP000799118">
    <property type="component" value="Unassembled WGS sequence"/>
</dbReference>
<organism evidence="1 2">
    <name type="scientific">Gymnopus androsaceus JB14</name>
    <dbReference type="NCBI Taxonomy" id="1447944"/>
    <lineage>
        <taxon>Eukaryota</taxon>
        <taxon>Fungi</taxon>
        <taxon>Dikarya</taxon>
        <taxon>Basidiomycota</taxon>
        <taxon>Agaricomycotina</taxon>
        <taxon>Agaricomycetes</taxon>
        <taxon>Agaricomycetidae</taxon>
        <taxon>Agaricales</taxon>
        <taxon>Marasmiineae</taxon>
        <taxon>Omphalotaceae</taxon>
        <taxon>Gymnopus</taxon>
    </lineage>
</organism>
<proteinExistence type="predicted"/>
<reference evidence="1" key="1">
    <citation type="journal article" date="2019" name="Environ. Microbiol.">
        <title>Fungal ecological strategies reflected in gene transcription - a case study of two litter decomposers.</title>
        <authorList>
            <person name="Barbi F."/>
            <person name="Kohler A."/>
            <person name="Barry K."/>
            <person name="Baskaran P."/>
            <person name="Daum C."/>
            <person name="Fauchery L."/>
            <person name="Ihrmark K."/>
            <person name="Kuo A."/>
            <person name="LaButti K."/>
            <person name="Lipzen A."/>
            <person name="Morin E."/>
            <person name="Grigoriev I.V."/>
            <person name="Henrissat B."/>
            <person name="Lindahl B."/>
            <person name="Martin F."/>
        </authorList>
    </citation>
    <scope>NUCLEOTIDE SEQUENCE</scope>
    <source>
        <strain evidence="1">JB14</strain>
    </source>
</reference>
<dbReference type="OrthoDB" id="3202607at2759"/>
<protein>
    <recommendedName>
        <fullName evidence="3">Prolyl 4-hydroxylase alpha subunit Fe(2+) 2OG dioxygenase domain-containing protein</fullName>
    </recommendedName>
</protein>
<name>A0A6A4HGS3_9AGAR</name>
<gene>
    <name evidence="1" type="ORF">BT96DRAFT_823683</name>
</gene>
<evidence type="ECO:0008006" key="3">
    <source>
        <dbReference type="Google" id="ProtNLM"/>
    </source>
</evidence>
<sequence length="204" mass="22713">IPANTKHSSRNLKVLRGVLANKAVQRLFGMANSAYKRFCLAMYEDYATNSAALHQWDLLLRQNFPKSVFAAMTVNFGPQTIMDIHIDFRNTGSACCAVTNVGPFDSSKGGELVLWNLGLIIRFPPGCTILFPSALIAHSNLPIQPGEERYSITQYSAAALTCFMENGFQNDADIMHSGNQQAIEALKARRSARWQQGLLKFRVW</sequence>
<dbReference type="AlphaFoldDB" id="A0A6A4HGS3"/>
<evidence type="ECO:0000313" key="1">
    <source>
        <dbReference type="EMBL" id="KAE9397166.1"/>
    </source>
</evidence>
<feature type="non-terminal residue" evidence="1">
    <location>
        <position position="1"/>
    </location>
</feature>